<feature type="transmembrane region" description="Helical" evidence="1">
    <location>
        <begin position="506"/>
        <end position="529"/>
    </location>
</feature>
<gene>
    <name evidence="2" type="ORF">BCR33DRAFT_714321</name>
</gene>
<keyword evidence="1" id="KW-0812">Transmembrane</keyword>
<feature type="transmembrane region" description="Helical" evidence="1">
    <location>
        <begin position="56"/>
        <end position="79"/>
    </location>
</feature>
<feature type="non-terminal residue" evidence="2">
    <location>
        <position position="580"/>
    </location>
</feature>
<sequence length="580" mass="63585">MLPKLDLYLLYRIVLVVGCVAACFLAYFFVPGPTDTWALSTAIAVGDAPPFKANTIVGLLTTLEVALFTQCSAVLLNHLPRLWMQQRRSSVTPATLDVATTKNLIQLAGLLYYNSTANSWILAIIILLTGVIGAVIHAVTQQMCFSGQMVYPLEATIGVPNTSVFPAKMVFDASLYADEYQIAPAPVSTKALYGGIFDVIGACTGFGGCGSQAINSSATLITCLNGELECFKEIDVYADYHMECNAGSTKGDSHMGSGVKNVTSHTSFPSIYVGRRTKSTSAGKNKNLGVRPFGTKQNTNIEDLQVIFQQPPQLNWTIEEKSNKGGAYVSCSVWAAWVKRMESSVHGTVKKQIVHIYNQTNGRDCSQKQTSFTQDDEYSECTQSAYIKNYTTRDPNSFVSSPNTAFLAAPFVSLTLVSQQLEAISSGDGNNNVNLPCFTTISSPKTLAYGNATLLKIYEQEMRFAVERMYKQILSIPLLDQSSTMQVVCKNCTVRETWWVKEKARFMALIVSLNVFAASMVVLSLVYTIRRSDVPSGFVRVIDIMMLEYDPNAVVEHDAEFKMNVEPSDTSALPLKKLNS</sequence>
<protein>
    <submittedName>
        <fullName evidence="2">Uncharacterized protein</fullName>
    </submittedName>
</protein>
<name>A0A1Y2CNI5_9FUNG</name>
<dbReference type="AlphaFoldDB" id="A0A1Y2CNI5"/>
<proteinExistence type="predicted"/>
<keyword evidence="1" id="KW-1133">Transmembrane helix</keyword>
<evidence type="ECO:0000256" key="1">
    <source>
        <dbReference type="SAM" id="Phobius"/>
    </source>
</evidence>
<feature type="transmembrane region" description="Helical" evidence="1">
    <location>
        <begin position="119"/>
        <end position="139"/>
    </location>
</feature>
<keyword evidence="1" id="KW-0472">Membrane</keyword>
<evidence type="ECO:0000313" key="2">
    <source>
        <dbReference type="EMBL" id="ORY48563.1"/>
    </source>
</evidence>
<keyword evidence="3" id="KW-1185">Reference proteome</keyword>
<organism evidence="2 3">
    <name type="scientific">Rhizoclosmatium globosum</name>
    <dbReference type="NCBI Taxonomy" id="329046"/>
    <lineage>
        <taxon>Eukaryota</taxon>
        <taxon>Fungi</taxon>
        <taxon>Fungi incertae sedis</taxon>
        <taxon>Chytridiomycota</taxon>
        <taxon>Chytridiomycota incertae sedis</taxon>
        <taxon>Chytridiomycetes</taxon>
        <taxon>Chytridiales</taxon>
        <taxon>Chytriomycetaceae</taxon>
        <taxon>Rhizoclosmatium</taxon>
    </lineage>
</organism>
<accession>A0A1Y2CNI5</accession>
<evidence type="ECO:0000313" key="3">
    <source>
        <dbReference type="Proteomes" id="UP000193642"/>
    </source>
</evidence>
<dbReference type="EMBL" id="MCGO01000011">
    <property type="protein sequence ID" value="ORY48563.1"/>
    <property type="molecule type" value="Genomic_DNA"/>
</dbReference>
<feature type="transmembrane region" description="Helical" evidence="1">
    <location>
        <begin position="9"/>
        <end position="30"/>
    </location>
</feature>
<dbReference type="OrthoDB" id="2140769at2759"/>
<dbReference type="Proteomes" id="UP000193642">
    <property type="component" value="Unassembled WGS sequence"/>
</dbReference>
<reference evidence="2 3" key="1">
    <citation type="submission" date="2016-07" db="EMBL/GenBank/DDBJ databases">
        <title>Pervasive Adenine N6-methylation of Active Genes in Fungi.</title>
        <authorList>
            <consortium name="DOE Joint Genome Institute"/>
            <person name="Mondo S.J."/>
            <person name="Dannebaum R.O."/>
            <person name="Kuo R.C."/>
            <person name="Labutti K."/>
            <person name="Haridas S."/>
            <person name="Kuo A."/>
            <person name="Salamov A."/>
            <person name="Ahrendt S.R."/>
            <person name="Lipzen A."/>
            <person name="Sullivan W."/>
            <person name="Andreopoulos W.B."/>
            <person name="Clum A."/>
            <person name="Lindquist E."/>
            <person name="Daum C."/>
            <person name="Ramamoorthy G.K."/>
            <person name="Gryganskyi A."/>
            <person name="Culley D."/>
            <person name="Magnuson J.K."/>
            <person name="James T.Y."/>
            <person name="O'Malley M.A."/>
            <person name="Stajich J.E."/>
            <person name="Spatafora J.W."/>
            <person name="Visel A."/>
            <person name="Grigoriev I.V."/>
        </authorList>
    </citation>
    <scope>NUCLEOTIDE SEQUENCE [LARGE SCALE GENOMIC DNA]</scope>
    <source>
        <strain evidence="2 3">JEL800</strain>
    </source>
</reference>
<comment type="caution">
    <text evidence="2">The sequence shown here is derived from an EMBL/GenBank/DDBJ whole genome shotgun (WGS) entry which is preliminary data.</text>
</comment>